<protein>
    <recommendedName>
        <fullName evidence="3">No apical meristem-associated C-terminal domain-containing protein</fullName>
    </recommendedName>
</protein>
<accession>A0A7J0GUI1</accession>
<proteinExistence type="predicted"/>
<evidence type="ECO:0000259" key="3">
    <source>
        <dbReference type="Pfam" id="PF14303"/>
    </source>
</evidence>
<evidence type="ECO:0000313" key="4">
    <source>
        <dbReference type="EMBL" id="GFZ14497.1"/>
    </source>
</evidence>
<gene>
    <name evidence="4" type="ORF">Acr_24g0006870</name>
</gene>
<reference evidence="4 5" key="1">
    <citation type="submission" date="2019-07" db="EMBL/GenBank/DDBJ databases">
        <title>De Novo Assembly of kiwifruit Actinidia rufa.</title>
        <authorList>
            <person name="Sugita-Konishi S."/>
            <person name="Sato K."/>
            <person name="Mori E."/>
            <person name="Abe Y."/>
            <person name="Kisaki G."/>
            <person name="Hamano K."/>
            <person name="Suezawa K."/>
            <person name="Otani M."/>
            <person name="Fukuda T."/>
            <person name="Manabe T."/>
            <person name="Gomi K."/>
            <person name="Tabuchi M."/>
            <person name="Akimitsu K."/>
            <person name="Kataoka I."/>
        </authorList>
    </citation>
    <scope>NUCLEOTIDE SEQUENCE [LARGE SCALE GENOMIC DNA]</scope>
    <source>
        <strain evidence="5">cv. Fuchu</strain>
    </source>
</reference>
<dbReference type="InterPro" id="IPR029466">
    <property type="entry name" value="NAM-associated_C"/>
</dbReference>
<evidence type="ECO:0000313" key="5">
    <source>
        <dbReference type="Proteomes" id="UP000585474"/>
    </source>
</evidence>
<dbReference type="Proteomes" id="UP000585474">
    <property type="component" value="Unassembled WGS sequence"/>
</dbReference>
<dbReference type="EMBL" id="BJWL01000024">
    <property type="protein sequence ID" value="GFZ14497.1"/>
    <property type="molecule type" value="Genomic_DNA"/>
</dbReference>
<keyword evidence="5" id="KW-1185">Reference proteome</keyword>
<organism evidence="4 5">
    <name type="scientific">Actinidia rufa</name>
    <dbReference type="NCBI Taxonomy" id="165716"/>
    <lineage>
        <taxon>Eukaryota</taxon>
        <taxon>Viridiplantae</taxon>
        <taxon>Streptophyta</taxon>
        <taxon>Embryophyta</taxon>
        <taxon>Tracheophyta</taxon>
        <taxon>Spermatophyta</taxon>
        <taxon>Magnoliopsida</taxon>
        <taxon>eudicotyledons</taxon>
        <taxon>Gunneridae</taxon>
        <taxon>Pentapetalae</taxon>
        <taxon>asterids</taxon>
        <taxon>Ericales</taxon>
        <taxon>Actinidiaceae</taxon>
        <taxon>Actinidia</taxon>
    </lineage>
</organism>
<feature type="coiled-coil region" evidence="1">
    <location>
        <begin position="148"/>
        <end position="191"/>
    </location>
</feature>
<feature type="compositionally biased region" description="Basic and acidic residues" evidence="2">
    <location>
        <begin position="81"/>
        <end position="93"/>
    </location>
</feature>
<dbReference type="Pfam" id="PF14303">
    <property type="entry name" value="NAM-associated"/>
    <property type="match status" value="1"/>
</dbReference>
<keyword evidence="1" id="KW-0175">Coiled coil</keyword>
<dbReference type="AlphaFoldDB" id="A0A7J0GUI1"/>
<evidence type="ECO:0000256" key="2">
    <source>
        <dbReference type="SAM" id="MobiDB-lite"/>
    </source>
</evidence>
<evidence type="ECO:0000256" key="1">
    <source>
        <dbReference type="SAM" id="Coils"/>
    </source>
</evidence>
<comment type="caution">
    <text evidence="4">The sequence shown here is derived from an EMBL/GenBank/DDBJ whole genome shotgun (WGS) entry which is preliminary data.</text>
</comment>
<name>A0A7J0GUI1_9ERIC</name>
<feature type="domain" description="No apical meristem-associated C-terminal" evidence="3">
    <location>
        <begin position="31"/>
        <end position="210"/>
    </location>
</feature>
<feature type="region of interest" description="Disordered" evidence="2">
    <location>
        <begin position="81"/>
        <end position="101"/>
    </location>
</feature>
<sequence length="260" mass="30104">MHIIPVVYHSSRIPIKDAKDLYLIKESKHQTFRFDHAWDILKYHEKWNEPIPESSHMNDLNSPLKVILSIPKTDKVEVVHQHKLRSSSEERPTGRNAAKTRRRIANEKDSMWQEMMNSFAMSQELMEKQCVDILAINQSQEARANILVELEQCKLEHKQKKLASKQQQLAINQQEMEMRAAGKDIEIMNKNLNNLTPFSKKFWTQKKRAIIRNAGMPRAARNLDFSAGGTVVVEKAMKTCMSLVSIPGEVIIKEMKNFLI</sequence>